<sequence>MADAHTTLRHRNSCVSTHSSNSDLGNGDALDANKESQQGVIGKTFEGGVFIVPQTKDMLTSVFDPSTRKSLFDILTLSVMALQIILFLFLPTSISRWLFLDLFIFFRLAYNCGLGLLLKMQSDKKVLVNWAKKKKLFEKKGGKLPEFFKRELSAKMGDDYDFEVSWLGLYLEKGEGEFIRDEPFGIFIIR</sequence>
<keyword evidence="2" id="KW-0472">Membrane</keyword>
<protein>
    <submittedName>
        <fullName evidence="3">3933_t:CDS:1</fullName>
    </submittedName>
</protein>
<dbReference type="OrthoDB" id="4583at2759"/>
<dbReference type="Proteomes" id="UP000789739">
    <property type="component" value="Unassembled WGS sequence"/>
</dbReference>
<evidence type="ECO:0000313" key="4">
    <source>
        <dbReference type="Proteomes" id="UP000789739"/>
    </source>
</evidence>
<dbReference type="PANTHER" id="PTHR32138:SF0">
    <property type="entry name" value="PHOSPHATIDYLETHANOLAMINE N-METHYLTRANSFERASE"/>
    <property type="match status" value="1"/>
</dbReference>
<keyword evidence="2" id="KW-0812">Transmembrane</keyword>
<dbReference type="GO" id="GO:0004608">
    <property type="term" value="F:phosphatidylethanolamine N-methyltransferase activity"/>
    <property type="evidence" value="ECO:0007669"/>
    <property type="project" value="TreeGrafter"/>
</dbReference>
<dbReference type="PANTHER" id="PTHR32138">
    <property type="entry name" value="PHOSPHATIDYLETHANOLAMINE N-METHYLTRANSFERASE"/>
    <property type="match status" value="1"/>
</dbReference>
<keyword evidence="2" id="KW-1133">Transmembrane helix</keyword>
<feature type="compositionally biased region" description="Polar residues" evidence="1">
    <location>
        <begin position="13"/>
        <end position="24"/>
    </location>
</feature>
<evidence type="ECO:0000256" key="2">
    <source>
        <dbReference type="SAM" id="Phobius"/>
    </source>
</evidence>
<gene>
    <name evidence="3" type="ORF">PBRASI_LOCUS4802</name>
</gene>
<evidence type="ECO:0000313" key="3">
    <source>
        <dbReference type="EMBL" id="CAG8545312.1"/>
    </source>
</evidence>
<evidence type="ECO:0000256" key="1">
    <source>
        <dbReference type="SAM" id="MobiDB-lite"/>
    </source>
</evidence>
<dbReference type="EMBL" id="CAJVPI010000520">
    <property type="protein sequence ID" value="CAG8545312.1"/>
    <property type="molecule type" value="Genomic_DNA"/>
</dbReference>
<dbReference type="AlphaFoldDB" id="A0A9N9AYH4"/>
<feature type="transmembrane region" description="Helical" evidence="2">
    <location>
        <begin position="71"/>
        <end position="91"/>
    </location>
</feature>
<accession>A0A9N9AYH4</accession>
<proteinExistence type="predicted"/>
<keyword evidence="4" id="KW-1185">Reference proteome</keyword>
<comment type="caution">
    <text evidence="3">The sequence shown here is derived from an EMBL/GenBank/DDBJ whole genome shotgun (WGS) entry which is preliminary data.</text>
</comment>
<feature type="region of interest" description="Disordered" evidence="1">
    <location>
        <begin position="1"/>
        <end position="28"/>
    </location>
</feature>
<dbReference type="GO" id="GO:0006656">
    <property type="term" value="P:phosphatidylcholine biosynthetic process"/>
    <property type="evidence" value="ECO:0007669"/>
    <property type="project" value="TreeGrafter"/>
</dbReference>
<organism evidence="3 4">
    <name type="scientific">Paraglomus brasilianum</name>
    <dbReference type="NCBI Taxonomy" id="144538"/>
    <lineage>
        <taxon>Eukaryota</taxon>
        <taxon>Fungi</taxon>
        <taxon>Fungi incertae sedis</taxon>
        <taxon>Mucoromycota</taxon>
        <taxon>Glomeromycotina</taxon>
        <taxon>Glomeromycetes</taxon>
        <taxon>Paraglomerales</taxon>
        <taxon>Paraglomeraceae</taxon>
        <taxon>Paraglomus</taxon>
    </lineage>
</organism>
<reference evidence="3" key="1">
    <citation type="submission" date="2021-06" db="EMBL/GenBank/DDBJ databases">
        <authorList>
            <person name="Kallberg Y."/>
            <person name="Tangrot J."/>
            <person name="Rosling A."/>
        </authorList>
    </citation>
    <scope>NUCLEOTIDE SEQUENCE</scope>
    <source>
        <strain evidence="3">BR232B</strain>
    </source>
</reference>
<name>A0A9N9AYH4_9GLOM</name>